<dbReference type="PANTHER" id="PTHR45942">
    <property type="entry name" value="PROTEIN PHOSPATASE 3 REGULATORY SUBUNIT B ALPHA ISOFORM TYPE 1"/>
    <property type="match status" value="1"/>
</dbReference>
<dbReference type="Gene3D" id="1.10.238.10">
    <property type="entry name" value="EF-hand"/>
    <property type="match status" value="1"/>
</dbReference>
<evidence type="ECO:0000256" key="1">
    <source>
        <dbReference type="ARBA" id="ARBA00022723"/>
    </source>
</evidence>
<dbReference type="PROSITE" id="PS00018">
    <property type="entry name" value="EF_HAND_1"/>
    <property type="match status" value="1"/>
</dbReference>
<dbReference type="CDD" id="cd00051">
    <property type="entry name" value="EFh"/>
    <property type="match status" value="1"/>
</dbReference>
<gene>
    <name evidence="6" type="primary">LOC101848539</name>
</gene>
<proteinExistence type="predicted"/>
<evidence type="ECO:0000256" key="2">
    <source>
        <dbReference type="ARBA" id="ARBA00022737"/>
    </source>
</evidence>
<dbReference type="RefSeq" id="XP_005106321.1">
    <property type="nucleotide sequence ID" value="XM_005106264.1"/>
</dbReference>
<accession>A0ABM0K153</accession>
<feature type="domain" description="EF-hand" evidence="4">
    <location>
        <begin position="144"/>
        <end position="179"/>
    </location>
</feature>
<evidence type="ECO:0000313" key="6">
    <source>
        <dbReference type="RefSeq" id="XP_005106321.1"/>
    </source>
</evidence>
<keyword evidence="1" id="KW-0479">Metal-binding</keyword>
<sequence length="239" mass="27464">MSTFKRMQDDFNQMVDRLQEYSGLDKHLLKNIAMYAKCLPRKDSDMIDEPIFMAQMSNRFKLSNSFMISRIYSVTKTAKAGHATVEEYCRLICTFLTDSLDTQIDFVFRVYDTNQDGGISQLELVQLLRPCVTSSDEDVDLDEALRELIEVVMQATDTNQNGTIDLEEFRQLVKKDILMLQCLGPCLPHQQVVKQFRKLIEGKAANEGAETFANERKKSLKEVEIKSKEGLYPIKLELP</sequence>
<keyword evidence="3" id="KW-0106">Calcium</keyword>
<evidence type="ECO:0000313" key="5">
    <source>
        <dbReference type="Proteomes" id="UP000694888"/>
    </source>
</evidence>
<keyword evidence="5" id="KW-1185">Reference proteome</keyword>
<dbReference type="InterPro" id="IPR002048">
    <property type="entry name" value="EF_hand_dom"/>
</dbReference>
<protein>
    <submittedName>
        <fullName evidence="6">EF-hand calcium-binding domain-containing protein 1</fullName>
    </submittedName>
</protein>
<dbReference type="InterPro" id="IPR011992">
    <property type="entry name" value="EF-hand-dom_pair"/>
</dbReference>
<dbReference type="SMART" id="SM00054">
    <property type="entry name" value="EFh"/>
    <property type="match status" value="2"/>
</dbReference>
<keyword evidence="2" id="KW-0677">Repeat</keyword>
<name>A0ABM0K153_APLCA</name>
<dbReference type="InterPro" id="IPR018247">
    <property type="entry name" value="EF_Hand_1_Ca_BS"/>
</dbReference>
<dbReference type="GeneID" id="101848539"/>
<evidence type="ECO:0000259" key="4">
    <source>
        <dbReference type="PROSITE" id="PS50222"/>
    </source>
</evidence>
<reference evidence="6" key="1">
    <citation type="submission" date="2025-08" db="UniProtKB">
        <authorList>
            <consortium name="RefSeq"/>
        </authorList>
    </citation>
    <scope>IDENTIFICATION</scope>
</reference>
<feature type="domain" description="EF-hand" evidence="4">
    <location>
        <begin position="99"/>
        <end position="134"/>
    </location>
</feature>
<dbReference type="PROSITE" id="PS50222">
    <property type="entry name" value="EF_HAND_2"/>
    <property type="match status" value="2"/>
</dbReference>
<dbReference type="SUPFAM" id="SSF47473">
    <property type="entry name" value="EF-hand"/>
    <property type="match status" value="1"/>
</dbReference>
<dbReference type="Proteomes" id="UP000694888">
    <property type="component" value="Unplaced"/>
</dbReference>
<evidence type="ECO:0000256" key="3">
    <source>
        <dbReference type="ARBA" id="ARBA00022837"/>
    </source>
</evidence>
<dbReference type="Pfam" id="PF13499">
    <property type="entry name" value="EF-hand_7"/>
    <property type="match status" value="1"/>
</dbReference>
<organism evidence="5 6">
    <name type="scientific">Aplysia californica</name>
    <name type="common">California sea hare</name>
    <dbReference type="NCBI Taxonomy" id="6500"/>
    <lineage>
        <taxon>Eukaryota</taxon>
        <taxon>Metazoa</taxon>
        <taxon>Spiralia</taxon>
        <taxon>Lophotrochozoa</taxon>
        <taxon>Mollusca</taxon>
        <taxon>Gastropoda</taxon>
        <taxon>Heterobranchia</taxon>
        <taxon>Euthyneura</taxon>
        <taxon>Tectipleura</taxon>
        <taxon>Aplysiida</taxon>
        <taxon>Aplysioidea</taxon>
        <taxon>Aplysiidae</taxon>
        <taxon>Aplysia</taxon>
    </lineage>
</organism>